<dbReference type="AlphaFoldDB" id="A0A834DNH8"/>
<organism evidence="2 3">
    <name type="scientific">Phyllostomus discolor</name>
    <name type="common">pale spear-nosed bat</name>
    <dbReference type="NCBI Taxonomy" id="89673"/>
    <lineage>
        <taxon>Eukaryota</taxon>
        <taxon>Metazoa</taxon>
        <taxon>Chordata</taxon>
        <taxon>Craniata</taxon>
        <taxon>Vertebrata</taxon>
        <taxon>Euteleostomi</taxon>
        <taxon>Mammalia</taxon>
        <taxon>Eutheria</taxon>
        <taxon>Laurasiatheria</taxon>
        <taxon>Chiroptera</taxon>
        <taxon>Yangochiroptera</taxon>
        <taxon>Phyllostomidae</taxon>
        <taxon>Phyllostominae</taxon>
        <taxon>Phyllostomus</taxon>
    </lineage>
</organism>
<proteinExistence type="predicted"/>
<comment type="caution">
    <text evidence="2">The sequence shown here is derived from an EMBL/GenBank/DDBJ whole genome shotgun (WGS) entry which is preliminary data.</text>
</comment>
<sequence length="282" mass="29777">MNCSDSLSKQKQKSVLLMACVIKRAGRDATLCVPSDRGTKALAVFGLQMVKGFCVPAGVPVARTFLPKTTGFSPPLWPVTARAAAAPRAPGRTAAHSPAPAHLHPGSRTSVLHVKPPLVFCFGFSRDWLFQKLVCGLLRLALLCPEMRRPLGKAPPMLTEVAERVEGSAAQTKTCRQSGVERAAGTPPSEPRTGGRSDRPLTEGAGGFACHCYRLRSRGAGKRSTEQRAQPGLPTHPTGDATGCDDNCTAGGPLKLLRSHCTCPSNGQETGDTVGFKGRCPT</sequence>
<accession>A0A834DNH8</accession>
<name>A0A834DNH8_9CHIR</name>
<feature type="region of interest" description="Disordered" evidence="1">
    <location>
        <begin position="163"/>
        <end position="203"/>
    </location>
</feature>
<evidence type="ECO:0000313" key="3">
    <source>
        <dbReference type="Proteomes" id="UP000664940"/>
    </source>
</evidence>
<evidence type="ECO:0000313" key="2">
    <source>
        <dbReference type="EMBL" id="KAF6084247.1"/>
    </source>
</evidence>
<reference evidence="2 3" key="1">
    <citation type="journal article" date="2020" name="Nature">
        <title>Six reference-quality genomes reveal evolution of bat adaptations.</title>
        <authorList>
            <person name="Jebb D."/>
            <person name="Huang Z."/>
            <person name="Pippel M."/>
            <person name="Hughes G.M."/>
            <person name="Lavrichenko K."/>
            <person name="Devanna P."/>
            <person name="Winkler S."/>
            <person name="Jermiin L.S."/>
            <person name="Skirmuntt E.C."/>
            <person name="Katzourakis A."/>
            <person name="Burkitt-Gray L."/>
            <person name="Ray D.A."/>
            <person name="Sullivan K.A.M."/>
            <person name="Roscito J.G."/>
            <person name="Kirilenko B.M."/>
            <person name="Davalos L.M."/>
            <person name="Corthals A.P."/>
            <person name="Power M.L."/>
            <person name="Jones G."/>
            <person name="Ransome R.D."/>
            <person name="Dechmann D.K.N."/>
            <person name="Locatelli A.G."/>
            <person name="Puechmaille S.J."/>
            <person name="Fedrigo O."/>
            <person name="Jarvis E.D."/>
            <person name="Hiller M."/>
            <person name="Vernes S.C."/>
            <person name="Myers E.W."/>
            <person name="Teeling E.C."/>
        </authorList>
    </citation>
    <scope>NUCLEOTIDE SEQUENCE [LARGE SCALE GENOMIC DNA]</scope>
    <source>
        <strain evidence="2">Bat1K_MPI-CBG_1</strain>
    </source>
</reference>
<protein>
    <submittedName>
        <fullName evidence="2">Uncharacterized protein</fullName>
    </submittedName>
</protein>
<gene>
    <name evidence="2" type="ORF">HJG60_008526</name>
</gene>
<dbReference type="EMBL" id="JABVXQ010000012">
    <property type="protein sequence ID" value="KAF6084247.1"/>
    <property type="molecule type" value="Genomic_DNA"/>
</dbReference>
<dbReference type="Proteomes" id="UP000664940">
    <property type="component" value="Unassembled WGS sequence"/>
</dbReference>
<feature type="region of interest" description="Disordered" evidence="1">
    <location>
        <begin position="221"/>
        <end position="245"/>
    </location>
</feature>
<evidence type="ECO:0000256" key="1">
    <source>
        <dbReference type="SAM" id="MobiDB-lite"/>
    </source>
</evidence>